<dbReference type="SUPFAM" id="SSF53474">
    <property type="entry name" value="alpha/beta-Hydrolases"/>
    <property type="match status" value="1"/>
</dbReference>
<feature type="binding site" evidence="9">
    <location>
        <position position="306"/>
    </location>
    <ligand>
        <name>a divalent metal cation</name>
        <dbReference type="ChEBI" id="CHEBI:60240"/>
        <label>2</label>
        <note>catalytic</note>
    </ligand>
</feature>
<comment type="subcellular location">
    <subcellularLocation>
        <location evidence="9">Cytoplasm</location>
    </subcellularLocation>
</comment>
<dbReference type="Pfam" id="PF00557">
    <property type="entry name" value="Peptidase_M24"/>
    <property type="match status" value="1"/>
</dbReference>
<dbReference type="HAMAP" id="MF_03175">
    <property type="entry name" value="MetAP_2_euk"/>
    <property type="match status" value="1"/>
</dbReference>
<feature type="binding site" evidence="9">
    <location>
        <position position="204"/>
    </location>
    <ligand>
        <name>a divalent metal cation</name>
        <dbReference type="ChEBI" id="CHEBI:60240"/>
        <label>2</label>
        <note>catalytic</note>
    </ligand>
</feature>
<proteinExistence type="inferred from homology"/>
<dbReference type="Pfam" id="PF07859">
    <property type="entry name" value="Abhydrolase_3"/>
    <property type="match status" value="1"/>
</dbReference>
<comment type="function">
    <text evidence="9 10">Cotranslationally removes the N-terminal methionine from nascent proteins. The N-terminal methionine is often cleaved when the second residue in the primary sequence is small and uncharged (Met-Ala-, Cys, Gly, Pro, Ser, Thr, or Val).</text>
</comment>
<dbReference type="InterPro" id="IPR000994">
    <property type="entry name" value="Pept_M24"/>
</dbReference>
<feature type="binding site" evidence="9">
    <location>
        <position position="193"/>
    </location>
    <ligand>
        <name>a divalent metal cation</name>
        <dbReference type="ChEBI" id="CHEBI:60240"/>
        <label>1</label>
    </ligand>
</feature>
<feature type="domain" description="Peptidase M24" evidence="12">
    <location>
        <begin position="110"/>
        <end position="307"/>
    </location>
</feature>
<feature type="compositionally biased region" description="Basic residues" evidence="11">
    <location>
        <begin position="40"/>
        <end position="52"/>
    </location>
</feature>
<name>A0A284RBD7_ARMOS</name>
<evidence type="ECO:0000256" key="5">
    <source>
        <dbReference type="ARBA" id="ARBA00022490"/>
    </source>
</evidence>
<evidence type="ECO:0000256" key="2">
    <source>
        <dbReference type="ARBA" id="ARBA00001936"/>
    </source>
</evidence>
<evidence type="ECO:0000259" key="13">
    <source>
        <dbReference type="Pfam" id="PF07859"/>
    </source>
</evidence>
<dbReference type="Gene3D" id="3.40.50.1820">
    <property type="entry name" value="alpha/beta hydrolase"/>
    <property type="match status" value="1"/>
</dbReference>
<evidence type="ECO:0000256" key="4">
    <source>
        <dbReference type="ARBA" id="ARBA00022438"/>
    </source>
</evidence>
<dbReference type="InterPro" id="IPR029058">
    <property type="entry name" value="AB_hydrolase_fold"/>
</dbReference>
<dbReference type="InterPro" id="IPR002468">
    <property type="entry name" value="Pept_M24A_MAP2"/>
</dbReference>
<dbReference type="Proteomes" id="UP000219338">
    <property type="component" value="Unassembled WGS sequence"/>
</dbReference>
<comment type="cofactor">
    <cofactor evidence="2">
        <name>Mn(2+)</name>
        <dbReference type="ChEBI" id="CHEBI:29035"/>
    </cofactor>
</comment>
<feature type="binding site" evidence="9">
    <location>
        <position position="173"/>
    </location>
    <ligand>
        <name>substrate</name>
    </ligand>
</feature>
<dbReference type="EMBL" id="FUEG01000006">
    <property type="protein sequence ID" value="SJL06045.1"/>
    <property type="molecule type" value="Genomic_DNA"/>
</dbReference>
<dbReference type="AlphaFoldDB" id="A0A284RBD7"/>
<feature type="binding site" evidence="9">
    <location>
        <position position="401"/>
    </location>
    <ligand>
        <name>a divalent metal cation</name>
        <dbReference type="ChEBI" id="CHEBI:60240"/>
        <label>2</label>
        <note>catalytic</note>
    </ligand>
</feature>
<dbReference type="InterPro" id="IPR036390">
    <property type="entry name" value="WH_DNA-bd_sf"/>
</dbReference>
<dbReference type="InterPro" id="IPR001714">
    <property type="entry name" value="Pept_M24_MAP"/>
</dbReference>
<feature type="binding site" evidence="9">
    <location>
        <position position="401"/>
    </location>
    <ligand>
        <name>a divalent metal cation</name>
        <dbReference type="ChEBI" id="CHEBI:60240"/>
        <label>1</label>
    </ligand>
</feature>
<dbReference type="GO" id="GO:0070006">
    <property type="term" value="F:metalloaminopeptidase activity"/>
    <property type="evidence" value="ECO:0007669"/>
    <property type="project" value="UniProtKB-UniRule"/>
</dbReference>
<evidence type="ECO:0000256" key="6">
    <source>
        <dbReference type="ARBA" id="ARBA00022670"/>
    </source>
</evidence>
<feature type="compositionally biased region" description="Polar residues" evidence="11">
    <location>
        <begin position="884"/>
        <end position="894"/>
    </location>
</feature>
<gene>
    <name evidence="14" type="ORF">ARMOST_09381</name>
</gene>
<feature type="region of interest" description="Disordered" evidence="11">
    <location>
        <begin position="882"/>
        <end position="929"/>
    </location>
</feature>
<dbReference type="SUPFAM" id="SSF55920">
    <property type="entry name" value="Creatinase/aminopeptidase"/>
    <property type="match status" value="1"/>
</dbReference>
<comment type="cofactor">
    <cofactor evidence="3">
        <name>Fe(2+)</name>
        <dbReference type="ChEBI" id="CHEBI:29033"/>
    </cofactor>
</comment>
<evidence type="ECO:0000259" key="12">
    <source>
        <dbReference type="Pfam" id="PF00557"/>
    </source>
</evidence>
<feature type="region of interest" description="Disordered" evidence="11">
    <location>
        <begin position="1"/>
        <end position="82"/>
    </location>
</feature>
<evidence type="ECO:0000256" key="3">
    <source>
        <dbReference type="ARBA" id="ARBA00001954"/>
    </source>
</evidence>
<keyword evidence="6 9" id="KW-0645">Protease</keyword>
<dbReference type="PANTHER" id="PTHR45777:SF2">
    <property type="entry name" value="METHIONINE AMINOPEPTIDASE 2"/>
    <property type="match status" value="1"/>
</dbReference>
<dbReference type="InterPro" id="IPR013094">
    <property type="entry name" value="AB_hydrolase_3"/>
</dbReference>
<evidence type="ECO:0000256" key="11">
    <source>
        <dbReference type="SAM" id="MobiDB-lite"/>
    </source>
</evidence>
<keyword evidence="8 9" id="KW-0378">Hydrolase</keyword>
<evidence type="ECO:0000256" key="1">
    <source>
        <dbReference type="ARBA" id="ARBA00000294"/>
    </source>
</evidence>
<reference evidence="15" key="1">
    <citation type="journal article" date="2017" name="Nat. Ecol. Evol.">
        <title>Genome expansion and lineage-specific genetic innovations in the forest pathogenic fungi Armillaria.</title>
        <authorList>
            <person name="Sipos G."/>
            <person name="Prasanna A.N."/>
            <person name="Walter M.C."/>
            <person name="O'Connor E."/>
            <person name="Balint B."/>
            <person name="Krizsan K."/>
            <person name="Kiss B."/>
            <person name="Hess J."/>
            <person name="Varga T."/>
            <person name="Slot J."/>
            <person name="Riley R."/>
            <person name="Boka B."/>
            <person name="Rigling D."/>
            <person name="Barry K."/>
            <person name="Lee J."/>
            <person name="Mihaltcheva S."/>
            <person name="LaButti K."/>
            <person name="Lipzen A."/>
            <person name="Waldron R."/>
            <person name="Moloney N.M."/>
            <person name="Sperisen C."/>
            <person name="Kredics L."/>
            <person name="Vagvoelgyi C."/>
            <person name="Patrignani A."/>
            <person name="Fitzpatrick D."/>
            <person name="Nagy I."/>
            <person name="Doyle S."/>
            <person name="Anderson J.B."/>
            <person name="Grigoriev I.V."/>
            <person name="Gueldener U."/>
            <person name="Muensterkoetter M."/>
            <person name="Nagy L.G."/>
        </authorList>
    </citation>
    <scope>NUCLEOTIDE SEQUENCE [LARGE SCALE GENOMIC DNA]</scope>
    <source>
        <strain evidence="15">C18/9</strain>
    </source>
</reference>
<comment type="cofactor">
    <cofactor evidence="9">
        <name>Co(2+)</name>
        <dbReference type="ChEBI" id="CHEBI:48828"/>
    </cofactor>
    <cofactor evidence="9">
        <name>Zn(2+)</name>
        <dbReference type="ChEBI" id="CHEBI:29105"/>
    </cofactor>
    <cofactor evidence="9">
        <name>Mn(2+)</name>
        <dbReference type="ChEBI" id="CHEBI:29035"/>
    </cofactor>
    <cofactor evidence="9">
        <name>Fe(2+)</name>
        <dbReference type="ChEBI" id="CHEBI:29033"/>
    </cofactor>
    <text evidence="9">Binds 2 divalent metal cations per subunit. Has a high-affinity and a low affinity metal-binding site. The true nature of the physiological cofactor is under debate. The enzyme is active with cobalt, zinc, manganese or divalent iron ions. Most likely, methionine aminopeptidases function as mononuclear Fe(2+)-metalloproteases under physiological conditions, and the catalytically relevant metal-binding site has been assigned to the histidine-containing high-affinity site.</text>
</comment>
<comment type="similarity">
    <text evidence="9">Belongs to the peptidase M24A family. Methionine aminopeptidase eukaryotic type 2 subfamily.</text>
</comment>
<dbReference type="SUPFAM" id="SSF46785">
    <property type="entry name" value="Winged helix' DNA-binding domain"/>
    <property type="match status" value="1"/>
</dbReference>
<accession>A0A284RBD7</accession>
<keyword evidence="4 9" id="KW-0031">Aminopeptidase</keyword>
<evidence type="ECO:0000256" key="10">
    <source>
        <dbReference type="RuleBase" id="RU003653"/>
    </source>
</evidence>
<keyword evidence="15" id="KW-1185">Reference proteome</keyword>
<dbReference type="PRINTS" id="PR00599">
    <property type="entry name" value="MAPEPTIDASE"/>
</dbReference>
<comment type="catalytic activity">
    <reaction evidence="1 9 10">
        <text>Release of N-terminal amino acids, preferentially methionine, from peptides and arylamides.</text>
        <dbReference type="EC" id="3.4.11.18"/>
    </reaction>
</comment>
<evidence type="ECO:0000256" key="9">
    <source>
        <dbReference type="HAMAP-Rule" id="MF_03175"/>
    </source>
</evidence>
<feature type="binding site" evidence="9">
    <location>
        <position position="281"/>
    </location>
    <ligand>
        <name>substrate</name>
    </ligand>
</feature>
<dbReference type="GO" id="GO:0004239">
    <property type="term" value="F:initiator methionyl aminopeptidase activity"/>
    <property type="evidence" value="ECO:0007669"/>
    <property type="project" value="UniProtKB-UniRule"/>
</dbReference>
<feature type="binding site" evidence="9">
    <location>
        <position position="204"/>
    </location>
    <ligand>
        <name>a divalent metal cation</name>
        <dbReference type="ChEBI" id="CHEBI:60240"/>
        <label>1</label>
    </ligand>
</feature>
<dbReference type="STRING" id="47428.A0A284RBD7"/>
<dbReference type="Gene3D" id="3.90.230.10">
    <property type="entry name" value="Creatinase/methionine aminopeptidase superfamily"/>
    <property type="match status" value="1"/>
</dbReference>
<dbReference type="Gene3D" id="1.10.10.10">
    <property type="entry name" value="Winged helix-like DNA-binding domain superfamily/Winged helix DNA-binding domain"/>
    <property type="match status" value="1"/>
</dbReference>
<feature type="region of interest" description="Disordered" evidence="11">
    <location>
        <begin position="572"/>
        <end position="593"/>
    </location>
</feature>
<dbReference type="EC" id="3.4.11.18" evidence="9"/>
<feature type="binding site" evidence="9">
    <location>
        <position position="273"/>
    </location>
    <ligand>
        <name>a divalent metal cation</name>
        <dbReference type="ChEBI" id="CHEBI:60240"/>
        <label>2</label>
        <note>catalytic</note>
    </ligand>
</feature>
<evidence type="ECO:0000256" key="8">
    <source>
        <dbReference type="ARBA" id="ARBA00022801"/>
    </source>
</evidence>
<protein>
    <recommendedName>
        <fullName evidence="9">Methionine aminopeptidase 2</fullName>
        <shortName evidence="9">MAP 2</shortName>
        <shortName evidence="9">MetAP 2</shortName>
        <ecNumber evidence="9">3.4.11.18</ecNumber>
    </recommendedName>
    <alternativeName>
        <fullName evidence="9">Peptidase M</fullName>
    </alternativeName>
</protein>
<evidence type="ECO:0000313" key="15">
    <source>
        <dbReference type="Proteomes" id="UP000219338"/>
    </source>
</evidence>
<dbReference type="InterPro" id="IPR036005">
    <property type="entry name" value="Creatinase/aminopeptidase-like"/>
</dbReference>
<evidence type="ECO:0000313" key="14">
    <source>
        <dbReference type="EMBL" id="SJL06045.1"/>
    </source>
</evidence>
<dbReference type="PANTHER" id="PTHR45777">
    <property type="entry name" value="METHIONINE AMINOPEPTIDASE 2"/>
    <property type="match status" value="1"/>
</dbReference>
<keyword evidence="7 9" id="KW-0479">Metal-binding</keyword>
<feature type="compositionally biased region" description="Acidic residues" evidence="11">
    <location>
        <begin position="17"/>
        <end position="29"/>
    </location>
</feature>
<dbReference type="InterPro" id="IPR036388">
    <property type="entry name" value="WH-like_DNA-bd_sf"/>
</dbReference>
<dbReference type="GO" id="GO:0005737">
    <property type="term" value="C:cytoplasm"/>
    <property type="evidence" value="ECO:0007669"/>
    <property type="project" value="UniProtKB-SubCell"/>
</dbReference>
<dbReference type="OrthoDB" id="408631at2759"/>
<dbReference type="InterPro" id="IPR050247">
    <property type="entry name" value="Met_Aminopeptidase_Type2"/>
</dbReference>
<organism evidence="14 15">
    <name type="scientific">Armillaria ostoyae</name>
    <name type="common">Armillaria root rot fungus</name>
    <dbReference type="NCBI Taxonomy" id="47428"/>
    <lineage>
        <taxon>Eukaryota</taxon>
        <taxon>Fungi</taxon>
        <taxon>Dikarya</taxon>
        <taxon>Basidiomycota</taxon>
        <taxon>Agaricomycotina</taxon>
        <taxon>Agaricomycetes</taxon>
        <taxon>Agaricomycetidae</taxon>
        <taxon>Agaricales</taxon>
        <taxon>Marasmiineae</taxon>
        <taxon>Physalacriaceae</taxon>
        <taxon>Armillaria</taxon>
    </lineage>
</organism>
<dbReference type="GO" id="GO:0006508">
    <property type="term" value="P:proteolysis"/>
    <property type="evidence" value="ECO:0007669"/>
    <property type="project" value="UniProtKB-KW"/>
</dbReference>
<keyword evidence="5 9" id="KW-0963">Cytoplasm</keyword>
<dbReference type="CDD" id="cd01088">
    <property type="entry name" value="MetAP2"/>
    <property type="match status" value="1"/>
</dbReference>
<evidence type="ECO:0000256" key="7">
    <source>
        <dbReference type="ARBA" id="ARBA00022723"/>
    </source>
</evidence>
<feature type="domain" description="Alpha/beta hydrolase fold-3" evidence="13">
    <location>
        <begin position="602"/>
        <end position="803"/>
    </location>
</feature>
<sequence>MSSAVAAEHPATGKEEPEVDENEIEDGEEDHNGAANGDAKKKKKKKKPKKKKLEQSDPPRIGLSKFYPDGIYPEGELQPYKDDNTWRITSEEKRYEERMINEDPEATYQNIRRAAQVHRLVRKHARKYIRPGMTMTEIVENIEDGTRALVEENGLESGVGFPTGVSLNNCAAHYTPNAGDTRVLQQGDVLKVDFGVHVKGRILDSAFTMTFDHTYDKLLEAVKAATDTGVREAGIDVRLGELAGAIQETMESYEVEVGGKVYPVKPIENLSGHSINPYQIHGGKSVMLVKNDDQTKMEEGEYFAIETFGSTGRGRIIESGDCSHYARVYDAPHVPLRLTSAKSLLKTINKSFGTLPFCRRYLDRIGESKYLLALNHLVSQGVVQDYPPLCDQLGSMTAQFEHTILLRPTVKEVQIHALIDHYATPGVAPPSARMSPRLKIQDKPSLRLWDWWKYGWFVATKATQMTGDVLTHAFWGPRKKSWGIEMTLISGLMRGAGRHTALMDLPSIRLFMGLGGLAPLPSDALVTPVTFRVRKRRLRGILADFDSKETGRRELSGEWVVAKKTWHRLQSEWKASQNSRKGAGQSPRPGKKTERVISPLKGAYYVGSPASQRQISVPLAQHTDARVFALDYRLAPESQFPGPLHDAVSGYLRLVEDLNIPPGNIIISGDSAGGGLSLALLLYLRDNDYPMPGGAILMSPWVDLTMSCESWDSNAGFDVIPVFSPADYMNPVAQYLGPQVERYLTHPYASPLFGDLRGLPPLLIQSGDSEVLRDEITLFAHKATLAGVEVRHELYEDAVHVFQLFPFLETCARAFMSMDVFVHQVLPNFESRSPQVIAPNAEEVMAVEINNDSAVVLDCEGIATPIAAEGFKEKLEHCAEDDCTTSTPSLVSNDGTKRRPPPLSLNKATGQRPKSFHGTVPEKRNGNTTRYIIPHPEWESVPGQAPSPSLRRSFKRTNSYTDISRLIENWTHSGPANQTLVYKHPEP</sequence>
<dbReference type="NCBIfam" id="TIGR00501">
    <property type="entry name" value="met_pdase_II"/>
    <property type="match status" value="1"/>
</dbReference>
<dbReference type="GO" id="GO:0046872">
    <property type="term" value="F:metal ion binding"/>
    <property type="evidence" value="ECO:0007669"/>
    <property type="project" value="UniProtKB-UniRule"/>
</dbReference>